<evidence type="ECO:0000256" key="1">
    <source>
        <dbReference type="SAM" id="MobiDB-lite"/>
    </source>
</evidence>
<dbReference type="AlphaFoldDB" id="A0A2K3MDW8"/>
<reference evidence="2 3" key="2">
    <citation type="journal article" date="2017" name="Front. Plant Sci.">
        <title>Gene Classification and Mining of Molecular Markers Useful in Red Clover (Trifolium pratense) Breeding.</title>
        <authorList>
            <person name="Istvanek J."/>
            <person name="Dluhosova J."/>
            <person name="Dluhos P."/>
            <person name="Patkova L."/>
            <person name="Nedelnik J."/>
            <person name="Repkova J."/>
        </authorList>
    </citation>
    <scope>NUCLEOTIDE SEQUENCE [LARGE SCALE GENOMIC DNA]</scope>
    <source>
        <strain evidence="3">cv. Tatra</strain>
        <tissue evidence="2">Young leaves</tissue>
    </source>
</reference>
<evidence type="ECO:0000313" key="2">
    <source>
        <dbReference type="EMBL" id="PNX88980.1"/>
    </source>
</evidence>
<proteinExistence type="predicted"/>
<evidence type="ECO:0000313" key="3">
    <source>
        <dbReference type="Proteomes" id="UP000236291"/>
    </source>
</evidence>
<feature type="non-terminal residue" evidence="2">
    <location>
        <position position="1"/>
    </location>
</feature>
<dbReference type="Proteomes" id="UP000236291">
    <property type="component" value="Unassembled WGS sequence"/>
</dbReference>
<gene>
    <name evidence="2" type="ORF">L195_g045095</name>
</gene>
<organism evidence="2 3">
    <name type="scientific">Trifolium pratense</name>
    <name type="common">Red clover</name>
    <dbReference type="NCBI Taxonomy" id="57577"/>
    <lineage>
        <taxon>Eukaryota</taxon>
        <taxon>Viridiplantae</taxon>
        <taxon>Streptophyta</taxon>
        <taxon>Embryophyta</taxon>
        <taxon>Tracheophyta</taxon>
        <taxon>Spermatophyta</taxon>
        <taxon>Magnoliopsida</taxon>
        <taxon>eudicotyledons</taxon>
        <taxon>Gunneridae</taxon>
        <taxon>Pentapetalae</taxon>
        <taxon>rosids</taxon>
        <taxon>fabids</taxon>
        <taxon>Fabales</taxon>
        <taxon>Fabaceae</taxon>
        <taxon>Papilionoideae</taxon>
        <taxon>50 kb inversion clade</taxon>
        <taxon>NPAAA clade</taxon>
        <taxon>Hologalegina</taxon>
        <taxon>IRL clade</taxon>
        <taxon>Trifolieae</taxon>
        <taxon>Trifolium</taxon>
    </lineage>
</organism>
<sequence>ARGSSWFGSEDDPSSGKNHLSIHEPLHEEEEDAPPKGPAGAGACCEAGPSVGFVWKAGLCWPLDGSGAELPSRSEERVRGTATSESGKSFSKESSKAFRLQLAFKPAGQSASSSEDLLGPARFSHYQKSLSYIIWIRAFPLRSSACRSKVIGEAKLLVGNLYSSPPSHPSLLERPLVSNLQMSVFPLIPSPLFGFHFKSLP</sequence>
<feature type="region of interest" description="Disordered" evidence="1">
    <location>
        <begin position="1"/>
        <end position="42"/>
    </location>
</feature>
<comment type="caution">
    <text evidence="2">The sequence shown here is derived from an EMBL/GenBank/DDBJ whole genome shotgun (WGS) entry which is preliminary data.</text>
</comment>
<reference evidence="2 3" key="1">
    <citation type="journal article" date="2014" name="Am. J. Bot.">
        <title>Genome assembly and annotation for red clover (Trifolium pratense; Fabaceae).</title>
        <authorList>
            <person name="Istvanek J."/>
            <person name="Jaros M."/>
            <person name="Krenek A."/>
            <person name="Repkova J."/>
        </authorList>
    </citation>
    <scope>NUCLEOTIDE SEQUENCE [LARGE SCALE GENOMIC DNA]</scope>
    <source>
        <strain evidence="3">cv. Tatra</strain>
        <tissue evidence="2">Young leaves</tissue>
    </source>
</reference>
<name>A0A2K3MDW8_TRIPR</name>
<feature type="region of interest" description="Disordered" evidence="1">
    <location>
        <begin position="69"/>
        <end position="90"/>
    </location>
</feature>
<dbReference type="EMBL" id="ASHM01058293">
    <property type="protein sequence ID" value="PNX88980.1"/>
    <property type="molecule type" value="Genomic_DNA"/>
</dbReference>
<protein>
    <submittedName>
        <fullName evidence="2">Uncharacterized protein</fullName>
    </submittedName>
</protein>
<accession>A0A2K3MDW8</accession>